<evidence type="ECO:0000313" key="2">
    <source>
        <dbReference type="Proteomes" id="UP000031668"/>
    </source>
</evidence>
<gene>
    <name evidence="1" type="ORF">RF11_00813</name>
</gene>
<dbReference type="AlphaFoldDB" id="A0A0C2J7V8"/>
<comment type="caution">
    <text evidence="1">The sequence shown here is derived from an EMBL/GenBank/DDBJ whole genome shotgun (WGS) entry which is preliminary data.</text>
</comment>
<dbReference type="Proteomes" id="UP000031668">
    <property type="component" value="Unassembled WGS sequence"/>
</dbReference>
<protein>
    <submittedName>
        <fullName evidence="1">Uncharacterized protein</fullName>
    </submittedName>
</protein>
<proteinExistence type="predicted"/>
<reference evidence="1 2" key="1">
    <citation type="journal article" date="2014" name="Genome Biol. Evol.">
        <title>The genome of the myxosporean Thelohanellus kitauei shows adaptations to nutrient acquisition within its fish host.</title>
        <authorList>
            <person name="Yang Y."/>
            <person name="Xiong J."/>
            <person name="Zhou Z."/>
            <person name="Huo F."/>
            <person name="Miao W."/>
            <person name="Ran C."/>
            <person name="Liu Y."/>
            <person name="Zhang J."/>
            <person name="Feng J."/>
            <person name="Wang M."/>
            <person name="Wang M."/>
            <person name="Wang L."/>
            <person name="Yao B."/>
        </authorList>
    </citation>
    <scope>NUCLEOTIDE SEQUENCE [LARGE SCALE GENOMIC DNA]</scope>
    <source>
        <strain evidence="1">Wuqing</strain>
    </source>
</reference>
<keyword evidence="2" id="KW-1185">Reference proteome</keyword>
<accession>A0A0C2J7V8</accession>
<organism evidence="1 2">
    <name type="scientific">Thelohanellus kitauei</name>
    <name type="common">Myxosporean</name>
    <dbReference type="NCBI Taxonomy" id="669202"/>
    <lineage>
        <taxon>Eukaryota</taxon>
        <taxon>Metazoa</taxon>
        <taxon>Cnidaria</taxon>
        <taxon>Myxozoa</taxon>
        <taxon>Myxosporea</taxon>
        <taxon>Bivalvulida</taxon>
        <taxon>Platysporina</taxon>
        <taxon>Myxobolidae</taxon>
        <taxon>Thelohanellus</taxon>
    </lineage>
</organism>
<sequence>MDCLRMYPLNATAHQINRDEIDEEYSSSFRKFVQADDVSYQCKLSSPLIRHGIYSKHNKECLYICRGIFFHFTSAYVKHTLSVCRFCPLSYVKNCTYSYI</sequence>
<name>A0A0C2J7V8_THEKT</name>
<dbReference type="EMBL" id="JWZT01003974">
    <property type="protein sequence ID" value="KII65168.1"/>
    <property type="molecule type" value="Genomic_DNA"/>
</dbReference>
<evidence type="ECO:0000313" key="1">
    <source>
        <dbReference type="EMBL" id="KII65168.1"/>
    </source>
</evidence>